<evidence type="ECO:0008006" key="3">
    <source>
        <dbReference type="Google" id="ProtNLM"/>
    </source>
</evidence>
<dbReference type="KEGG" id="gau:GAU_1097"/>
<protein>
    <recommendedName>
        <fullName evidence="3">General secretion pathway protein GspK</fullName>
    </recommendedName>
</protein>
<proteinExistence type="predicted"/>
<evidence type="ECO:0000313" key="2">
    <source>
        <dbReference type="Proteomes" id="UP000002209"/>
    </source>
</evidence>
<sequence length="302" mass="31925">MRHAGTTHRRTRRGTALLATLFAISILATLTAMASQRARGSASIVANRRAQTVARLMAESGVVAARAEIEGQLRNAMRTQTGDSTAVDAVFAGLFDGTGEVGRVLLQDSLDDGVFAVTAVNASARLDLNNAGVEGIETLLRTTTDAATARRIAERLDARVRGAEAGAPRVGLPSAQDEALRARDSLRALFSGTPIGSTSMGRGVRHPFESLDEVQDFLGEDAAALGSIANLITIDGDGTIDRRQASPSVLAAASGSLSDRPTRVVVIARGWQRGTALTREIQAVFAVQDAELRLVRWREASR</sequence>
<dbReference type="RefSeq" id="WP_012682586.1">
    <property type="nucleotide sequence ID" value="NC_012489.1"/>
</dbReference>
<gene>
    <name evidence="1" type="ordered locus">GAU_1097</name>
</gene>
<dbReference type="HOGENOM" id="CLU_1037301_0_0_0"/>
<dbReference type="Proteomes" id="UP000002209">
    <property type="component" value="Chromosome"/>
</dbReference>
<accession>C1A7C9</accession>
<evidence type="ECO:0000313" key="1">
    <source>
        <dbReference type="EMBL" id="BAH38139.1"/>
    </source>
</evidence>
<dbReference type="STRING" id="379066.GAU_1097"/>
<organism evidence="1 2">
    <name type="scientific">Gemmatimonas aurantiaca (strain DSM 14586 / JCM 11422 / NBRC 100505 / T-27)</name>
    <dbReference type="NCBI Taxonomy" id="379066"/>
    <lineage>
        <taxon>Bacteria</taxon>
        <taxon>Pseudomonadati</taxon>
        <taxon>Gemmatimonadota</taxon>
        <taxon>Gemmatimonadia</taxon>
        <taxon>Gemmatimonadales</taxon>
        <taxon>Gemmatimonadaceae</taxon>
        <taxon>Gemmatimonas</taxon>
    </lineage>
</organism>
<keyword evidence="2" id="KW-1185">Reference proteome</keyword>
<dbReference type="eggNOG" id="ENOG50345N6">
    <property type="taxonomic scope" value="Bacteria"/>
</dbReference>
<reference evidence="2" key="1">
    <citation type="submission" date="2006-03" db="EMBL/GenBank/DDBJ databases">
        <title>Complete genome sequence of Gemmatimonas aurantiaca T-27 that represents a novel phylum Gemmatimonadetes.</title>
        <authorList>
            <person name="Takasaki K."/>
            <person name="Ichikawa N."/>
            <person name="Miura H."/>
            <person name="Matsushita S."/>
            <person name="Watanabe Y."/>
            <person name="Oguchi A."/>
            <person name="Ankai A."/>
            <person name="Yashiro I."/>
            <person name="Takahashi M."/>
            <person name="Terui Y."/>
            <person name="Fukui S."/>
            <person name="Yokoyama H."/>
            <person name="Tanikawa S."/>
            <person name="Hanada S."/>
            <person name="Kamagata Y."/>
            <person name="Fujita N."/>
        </authorList>
    </citation>
    <scope>NUCLEOTIDE SEQUENCE [LARGE SCALE GENOMIC DNA]</scope>
    <source>
        <strain evidence="2">T-27 / DSM 14586 / JCM 11422 / NBRC 100505</strain>
    </source>
</reference>
<name>C1A7C9_GEMAT</name>
<dbReference type="AlphaFoldDB" id="C1A7C9"/>
<dbReference type="EMBL" id="AP009153">
    <property type="protein sequence ID" value="BAH38139.1"/>
    <property type="molecule type" value="Genomic_DNA"/>
</dbReference>